<keyword evidence="2" id="KW-1185">Reference proteome</keyword>
<dbReference type="Proteomes" id="UP001221757">
    <property type="component" value="Unassembled WGS sequence"/>
</dbReference>
<sequence>MGGRGAARTLVRRQSRESVCYKVHWLYQKAGCDIEELAIHRAVASKVVHGIIEVEENISEGKYLLMDGFGVVFRSFRQLLGQPHRLDLRYSNCQGRARPFKETQVVLSLTDDAREVLDYTDEPGCVPIEGKSTPCTAYPLPTPRHPSLQNTSQVALQPFCYLPTLERLVEMRRQLTASCNEVCKSSLGVEDGDEHLRGGIQQATAV</sequence>
<organism evidence="1 2">
    <name type="scientific">Mycena rosella</name>
    <name type="common">Pink bonnet</name>
    <name type="synonym">Agaricus rosellus</name>
    <dbReference type="NCBI Taxonomy" id="1033263"/>
    <lineage>
        <taxon>Eukaryota</taxon>
        <taxon>Fungi</taxon>
        <taxon>Dikarya</taxon>
        <taxon>Basidiomycota</taxon>
        <taxon>Agaricomycotina</taxon>
        <taxon>Agaricomycetes</taxon>
        <taxon>Agaricomycetidae</taxon>
        <taxon>Agaricales</taxon>
        <taxon>Marasmiineae</taxon>
        <taxon>Mycenaceae</taxon>
        <taxon>Mycena</taxon>
    </lineage>
</organism>
<evidence type="ECO:0000313" key="2">
    <source>
        <dbReference type="Proteomes" id="UP001221757"/>
    </source>
</evidence>
<evidence type="ECO:0000313" key="1">
    <source>
        <dbReference type="EMBL" id="KAJ7654725.1"/>
    </source>
</evidence>
<comment type="caution">
    <text evidence="1">The sequence shown here is derived from an EMBL/GenBank/DDBJ whole genome shotgun (WGS) entry which is preliminary data.</text>
</comment>
<gene>
    <name evidence="1" type="ORF">B0H17DRAFT_384905</name>
</gene>
<protein>
    <submittedName>
        <fullName evidence="1">Uncharacterized protein</fullName>
    </submittedName>
</protein>
<proteinExistence type="predicted"/>
<dbReference type="AlphaFoldDB" id="A0AAD7CNA5"/>
<dbReference type="EMBL" id="JARKIE010000320">
    <property type="protein sequence ID" value="KAJ7654725.1"/>
    <property type="molecule type" value="Genomic_DNA"/>
</dbReference>
<reference evidence="1" key="1">
    <citation type="submission" date="2023-03" db="EMBL/GenBank/DDBJ databases">
        <title>Massive genome expansion in bonnet fungi (Mycena s.s.) driven by repeated elements and novel gene families across ecological guilds.</title>
        <authorList>
            <consortium name="Lawrence Berkeley National Laboratory"/>
            <person name="Harder C.B."/>
            <person name="Miyauchi S."/>
            <person name="Viragh M."/>
            <person name="Kuo A."/>
            <person name="Thoen E."/>
            <person name="Andreopoulos B."/>
            <person name="Lu D."/>
            <person name="Skrede I."/>
            <person name="Drula E."/>
            <person name="Henrissat B."/>
            <person name="Morin E."/>
            <person name="Kohler A."/>
            <person name="Barry K."/>
            <person name="LaButti K."/>
            <person name="Morin E."/>
            <person name="Salamov A."/>
            <person name="Lipzen A."/>
            <person name="Mereny Z."/>
            <person name="Hegedus B."/>
            <person name="Baldrian P."/>
            <person name="Stursova M."/>
            <person name="Weitz H."/>
            <person name="Taylor A."/>
            <person name="Grigoriev I.V."/>
            <person name="Nagy L.G."/>
            <person name="Martin F."/>
            <person name="Kauserud H."/>
        </authorList>
    </citation>
    <scope>NUCLEOTIDE SEQUENCE</scope>
    <source>
        <strain evidence="1">CBHHK067</strain>
    </source>
</reference>
<name>A0AAD7CNA5_MYCRO</name>
<accession>A0AAD7CNA5</accession>